<feature type="region of interest" description="Disordered" evidence="1">
    <location>
        <begin position="1"/>
        <end position="29"/>
    </location>
</feature>
<evidence type="ECO:0000313" key="2">
    <source>
        <dbReference type="EMBL" id="UNI20938.1"/>
    </source>
</evidence>
<reference evidence="2" key="1">
    <citation type="submission" date="2021-11" db="EMBL/GenBank/DDBJ databases">
        <title>Purpureocillium_takamizusanense_genome.</title>
        <authorList>
            <person name="Nguyen N.-H."/>
        </authorList>
    </citation>
    <scope>NUCLEOTIDE SEQUENCE</scope>
    <source>
        <strain evidence="2">PT3</strain>
    </source>
</reference>
<dbReference type="Proteomes" id="UP000829364">
    <property type="component" value="Chromosome 6"/>
</dbReference>
<gene>
    <name evidence="2" type="ORF">JDV02_010866</name>
</gene>
<keyword evidence="3" id="KW-1185">Reference proteome</keyword>
<dbReference type="KEGG" id="ptkz:JDV02_010866"/>
<protein>
    <submittedName>
        <fullName evidence="2">Uncharacterized protein</fullName>
    </submittedName>
</protein>
<accession>A0A9Q8QJE0</accession>
<organism evidence="2 3">
    <name type="scientific">Purpureocillium takamizusanense</name>
    <dbReference type="NCBI Taxonomy" id="2060973"/>
    <lineage>
        <taxon>Eukaryota</taxon>
        <taxon>Fungi</taxon>
        <taxon>Dikarya</taxon>
        <taxon>Ascomycota</taxon>
        <taxon>Pezizomycotina</taxon>
        <taxon>Sordariomycetes</taxon>
        <taxon>Hypocreomycetidae</taxon>
        <taxon>Hypocreales</taxon>
        <taxon>Ophiocordycipitaceae</taxon>
        <taxon>Purpureocillium</taxon>
    </lineage>
</organism>
<dbReference type="GeneID" id="72072783"/>
<evidence type="ECO:0000313" key="3">
    <source>
        <dbReference type="Proteomes" id="UP000829364"/>
    </source>
</evidence>
<feature type="region of interest" description="Disordered" evidence="1">
    <location>
        <begin position="95"/>
        <end position="116"/>
    </location>
</feature>
<name>A0A9Q8QJE0_9HYPO</name>
<evidence type="ECO:0000256" key="1">
    <source>
        <dbReference type="SAM" id="MobiDB-lite"/>
    </source>
</evidence>
<dbReference type="AlphaFoldDB" id="A0A9Q8QJE0"/>
<proteinExistence type="predicted"/>
<dbReference type="RefSeq" id="XP_047844419.1">
    <property type="nucleotide sequence ID" value="XM_047992607.1"/>
</dbReference>
<sequence length="146" mass="16535">MGEQPPPAAAAAQRRHDCRPRPPPLPYRAPAGCSRLTHGISFFSSTHPSLPPMQGAVRYHRTMALSARTPTHARPPSRSLARFFARLVLYARQRRRRQRHGRWGSQAEPSRAERAREGKRGRCVVACFAVITYHDMRIPLPFLPPL</sequence>
<dbReference type="EMBL" id="CP086359">
    <property type="protein sequence ID" value="UNI20938.1"/>
    <property type="molecule type" value="Genomic_DNA"/>
</dbReference>